<dbReference type="STRING" id="70996.SE18_20070"/>
<keyword evidence="1" id="KW-0812">Transmembrane</keyword>
<evidence type="ECO:0000256" key="1">
    <source>
        <dbReference type="SAM" id="Phobius"/>
    </source>
</evidence>
<keyword evidence="3" id="KW-1185">Reference proteome</keyword>
<sequence>MQLIGNLGILGFGLAHLVLGAVLLATGYRTLTKEIIPRLIEARPSVGARVGAVLGGVGWTVAVALFCFLVAGRAAQMVL</sequence>
<feature type="transmembrane region" description="Helical" evidence="1">
    <location>
        <begin position="48"/>
        <end position="71"/>
    </location>
</feature>
<name>A0A0P6XZH5_9CHLR</name>
<dbReference type="PATRIC" id="fig|70996.4.peg.972"/>
<protein>
    <submittedName>
        <fullName evidence="2">Uncharacterized protein</fullName>
    </submittedName>
</protein>
<accession>A0A0P6XZH5</accession>
<dbReference type="AlphaFoldDB" id="A0A0P6XZH5"/>
<evidence type="ECO:0000313" key="2">
    <source>
        <dbReference type="EMBL" id="KPL81902.1"/>
    </source>
</evidence>
<dbReference type="EMBL" id="LGKP01000032">
    <property type="protein sequence ID" value="KPL81902.1"/>
    <property type="molecule type" value="Genomic_DNA"/>
</dbReference>
<gene>
    <name evidence="2" type="ORF">SE18_20070</name>
</gene>
<feature type="transmembrane region" description="Helical" evidence="1">
    <location>
        <begin position="7"/>
        <end position="28"/>
    </location>
</feature>
<keyword evidence="1" id="KW-1133">Transmembrane helix</keyword>
<reference evidence="2 3" key="1">
    <citation type="submission" date="2015-07" db="EMBL/GenBank/DDBJ databases">
        <title>Whole genome sequence of Herpetosiphon geysericola DSM 7119.</title>
        <authorList>
            <person name="Hemp J."/>
            <person name="Ward L.M."/>
            <person name="Pace L.A."/>
            <person name="Fischer W.W."/>
        </authorList>
    </citation>
    <scope>NUCLEOTIDE SEQUENCE [LARGE SCALE GENOMIC DNA]</scope>
    <source>
        <strain evidence="2 3">DSM 7119</strain>
    </source>
</reference>
<evidence type="ECO:0000313" key="3">
    <source>
        <dbReference type="Proteomes" id="UP000050277"/>
    </source>
</evidence>
<dbReference type="RefSeq" id="WP_054536249.1">
    <property type="nucleotide sequence ID" value="NZ_LGKP01000032.1"/>
</dbReference>
<proteinExistence type="predicted"/>
<keyword evidence="1" id="KW-0472">Membrane</keyword>
<organism evidence="2 3">
    <name type="scientific">Herpetosiphon geysericola</name>
    <dbReference type="NCBI Taxonomy" id="70996"/>
    <lineage>
        <taxon>Bacteria</taxon>
        <taxon>Bacillati</taxon>
        <taxon>Chloroflexota</taxon>
        <taxon>Chloroflexia</taxon>
        <taxon>Herpetosiphonales</taxon>
        <taxon>Herpetosiphonaceae</taxon>
        <taxon>Herpetosiphon</taxon>
    </lineage>
</organism>
<comment type="caution">
    <text evidence="2">The sequence shown here is derived from an EMBL/GenBank/DDBJ whole genome shotgun (WGS) entry which is preliminary data.</text>
</comment>
<dbReference type="Proteomes" id="UP000050277">
    <property type="component" value="Unassembled WGS sequence"/>
</dbReference>